<proteinExistence type="predicted"/>
<feature type="region of interest" description="Disordered" evidence="1">
    <location>
        <begin position="37"/>
        <end position="72"/>
    </location>
</feature>
<name>A0A1M2VKI3_TRAPU</name>
<reference evidence="2 3" key="1">
    <citation type="submission" date="2016-10" db="EMBL/GenBank/DDBJ databases">
        <title>Genome sequence of the basidiomycete white-rot fungus Trametes pubescens.</title>
        <authorList>
            <person name="Makela M.R."/>
            <person name="Granchi Z."/>
            <person name="Peng M."/>
            <person name="De Vries R.P."/>
            <person name="Grigoriev I."/>
            <person name="Riley R."/>
            <person name="Hilden K."/>
        </authorList>
    </citation>
    <scope>NUCLEOTIDE SEQUENCE [LARGE SCALE GENOMIC DNA]</scope>
    <source>
        <strain evidence="2 3">FBCC735</strain>
    </source>
</reference>
<keyword evidence="3" id="KW-1185">Reference proteome</keyword>
<dbReference type="Proteomes" id="UP000184267">
    <property type="component" value="Unassembled WGS sequence"/>
</dbReference>
<dbReference type="OrthoDB" id="2739409at2759"/>
<evidence type="ECO:0000313" key="2">
    <source>
        <dbReference type="EMBL" id="OJT08077.1"/>
    </source>
</evidence>
<accession>A0A1M2VKI3</accession>
<dbReference type="EMBL" id="MNAD01001083">
    <property type="protein sequence ID" value="OJT08077.1"/>
    <property type="molecule type" value="Genomic_DNA"/>
</dbReference>
<protein>
    <submittedName>
        <fullName evidence="2">Uncharacterized protein</fullName>
    </submittedName>
</protein>
<organism evidence="2 3">
    <name type="scientific">Trametes pubescens</name>
    <name type="common">White-rot fungus</name>
    <dbReference type="NCBI Taxonomy" id="154538"/>
    <lineage>
        <taxon>Eukaryota</taxon>
        <taxon>Fungi</taxon>
        <taxon>Dikarya</taxon>
        <taxon>Basidiomycota</taxon>
        <taxon>Agaricomycotina</taxon>
        <taxon>Agaricomycetes</taxon>
        <taxon>Polyporales</taxon>
        <taxon>Polyporaceae</taxon>
        <taxon>Trametes</taxon>
    </lineage>
</organism>
<evidence type="ECO:0000313" key="3">
    <source>
        <dbReference type="Proteomes" id="UP000184267"/>
    </source>
</evidence>
<sequence length="72" mass="8212">MPEPIGSNHPHFALLEYARDMHQYTLELWLDLSKKLDDGLPVPPSLPRRHSTQAESPSDRPSSDFDTESPKE</sequence>
<dbReference type="AlphaFoldDB" id="A0A1M2VKI3"/>
<feature type="compositionally biased region" description="Basic and acidic residues" evidence="1">
    <location>
        <begin position="57"/>
        <end position="72"/>
    </location>
</feature>
<comment type="caution">
    <text evidence="2">The sequence shown here is derived from an EMBL/GenBank/DDBJ whole genome shotgun (WGS) entry which is preliminary data.</text>
</comment>
<gene>
    <name evidence="2" type="ORF">TRAPUB_1012</name>
</gene>
<evidence type="ECO:0000256" key="1">
    <source>
        <dbReference type="SAM" id="MobiDB-lite"/>
    </source>
</evidence>